<dbReference type="PROSITE" id="PS00455">
    <property type="entry name" value="AMP_BINDING"/>
    <property type="match status" value="2"/>
</dbReference>
<dbReference type="SUPFAM" id="SSF103473">
    <property type="entry name" value="MFS general substrate transporter"/>
    <property type="match status" value="1"/>
</dbReference>
<feature type="transmembrane region" description="Helical" evidence="5">
    <location>
        <begin position="1906"/>
        <end position="1928"/>
    </location>
</feature>
<keyword evidence="8" id="KW-1185">Reference proteome</keyword>
<dbReference type="CDD" id="cd06173">
    <property type="entry name" value="MFS_MefA_like"/>
    <property type="match status" value="1"/>
</dbReference>
<keyword evidence="5" id="KW-0812">Transmembrane</keyword>
<dbReference type="Gene3D" id="3.40.50.1820">
    <property type="entry name" value="alpha/beta hydrolase"/>
    <property type="match status" value="1"/>
</dbReference>
<feature type="transmembrane region" description="Helical" evidence="5">
    <location>
        <begin position="1841"/>
        <end position="1861"/>
    </location>
</feature>
<evidence type="ECO:0000256" key="1">
    <source>
        <dbReference type="ARBA" id="ARBA00001957"/>
    </source>
</evidence>
<evidence type="ECO:0000259" key="6">
    <source>
        <dbReference type="PROSITE" id="PS50075"/>
    </source>
</evidence>
<dbReference type="SUPFAM" id="SSF53474">
    <property type="entry name" value="alpha/beta-Hydrolases"/>
    <property type="match status" value="1"/>
</dbReference>
<dbReference type="Proteomes" id="UP001602119">
    <property type="component" value="Unassembled WGS sequence"/>
</dbReference>
<dbReference type="Gene3D" id="3.30.300.30">
    <property type="match status" value="2"/>
</dbReference>
<sequence>MIFTSGSTGTPKGVAVEHRQLTAYLDAVLTRVGQGDAAPRSYALVSTIAADLGLLNVFGALTTGAALHVLGRETAVDPEAYAAWLRRHEVDAVKCVPSQLELLAAHGDLAAVLPRRLLVLAGEATPWTLVDRIAQVRPDLEVQIHYGPTETTVSVLGCAAGAVARTGSVAPLGTPFPGVRCFVADAAGRAVPYGVAGELWIGGPQVARGYLGDPGNARYVERADGRWYRSGDRVRITRDGVVEFLGRVDDQVKIRGYRVEPGEIAAACRALPGVAEAVVLPAGEGAGRRLAAWLVPAAPDGPTMDEIRAALRRVLPDYMVPSAITLVDALPLNANGKVDRARLLDALAADRSDPPASDGSGPAPATETERLIARVWAELLASKAAAGNGADGDAIGVNADFFALGGDSFTAVRVAGRLGVGLGVTVPLRLIFEHPVLADLAAALDALPRSEAAPAPAGIPRRAGDGPVPLSPLQRQMWLAGEVDPDSAAYNVPVVIRFEGELDVEALRLAVVDLAERHEVLRSTVEVRDAEPYAVTGPASRVMVEAVADLVGRSLPDPAVAARLDELARRPFRLAEEYPLRAAILVLGPREHVLSLVLHHIASDAWSRGVLLRDLADLYAARTGAGPAPAPLDRQFADIAEWQRMAAESAESGWWATQLDGMPAEIALPADRVRPAAPGTGVGLLDLELPDDLAARVRGLASAHGATVFMVLLAGLQAMLARVSGGSDIGVAVPESGRRHPETERLIGCFLQTLVIRTSVEDGLTGGDLVGRARAETLDAFAHADEPLGPGGSQVLPQVLLNVYDAAGPITGFPGLAAEAVEMRPVTAKFDLSWTVQDTGAGLWGGLAYRPELFDEATARRLAGFFVAVLDQMTADPGRRIGDLDLDPGADALLTGPQPSPLGGPTLHGRISAHAARTPEATAVVAADGALTYAELEERARLLARRLRAAGVARGDRVAVLMERSRDLPVAMLGALKAGAGYVPIDDAAPADRIAAVLSTAGARVVVCAPDLAARVPEDVTAVPPYSPDGTAAGDGEPDVEAGLKDLAYVIFTSGSTGTPKGVAVEHRNITAYLDGILSRLAPAGPLASWALASTAAADLGILNVFGALTTGAALHLLDRDTATDPPAFAAHMAKHGVDFLKCVPSHLELLASHGDLSAVLPRRVLVLAGEAVPWTLVDRIAEVRPDLEVQVHYGPTETTVAVLGCSVRDAPRATANVPLGLPLPEARCFVADRAGRALPYGVAGELWIGGPQVARGYLGHPEDPRYVTRDDGRWYRSGDRARVTSEGYVEFLGRIDDQVKIRGYRVEPGEVASVCRALPGVADAVVLPVGEGTGRRLAAWVVPAAPDGPTVDGVRAALRDALPDYMVPSVITLLDAFPLNPNGKVDRTRLVAELGAASAGEQVAPATDTERRVAEVWARLLGVEAVGAIDDFFALGGDSFVAVKAVHEIDAGLRVIDLFTNPTVRELAALLDGRASGEGGGGGLLHRLRGPKAGATATATVICVPYGGGSAAVYRPLAEALPEGVEVLALELPGHDPARPDEEPQPVEEVVERCVAELAARENGPIAVYGHCVGTALATALALRLEDTGVAVTGVFLGGSFPTARLPGKLSAWFNRRLPADRWLSDRAYRDVLRAMGGLPEDLEGPAVETAVKALRHDARQAQAWFTRRLAEPESPRLRAPVLVVIGGSDRATELYEERYREWTAFADRVELAVIPNAGHYFLRHQPDQLGDHLTEALRRWTDPDERPAEGAPDAEPASTPGRAAGPGPRGLGGFYTVAIGQLVSMVGSSLSSFGLGVWTFQRSGAVFDFALVTMLALLPTVLVGPVGGAIADRYDRRRIMLACDAVNGLAMAAVAALLWLDRLDFVVVCAVVTLTSVVTAFHRPAYLAAIAQLVPKPYLPQANALAQAGLGLGNLVAPLAGGALVALAGLPVVVGADVVTFAIAFLSLLAVRIPNRMFRRREESFRAAVAGGWRFFTRRPPLMVMAGYFMAVNYFTALTLAVVSPMVLSLGDAADLGVVTAAGGLGAVLGSVVMMVWGGTRRLADGMVGFVALAGLATVLVGVTGWLAVVPLIAVGLAFRWGSTSVINAHWLSIIQLKVRGELQGRVLATNQMLATAMTPIGYLTAAPLTSWSESLTGAATGPAIGAMMAVSGVLLTLWGVAGLRMRRLRYIEDELPDALPTATISTDLDELQDEADRHALAR</sequence>
<evidence type="ECO:0000256" key="5">
    <source>
        <dbReference type="SAM" id="Phobius"/>
    </source>
</evidence>
<dbReference type="Pfam" id="PF00501">
    <property type="entry name" value="AMP-binding"/>
    <property type="match status" value="2"/>
</dbReference>
<dbReference type="InterPro" id="IPR020845">
    <property type="entry name" value="AMP-binding_CS"/>
</dbReference>
<feature type="transmembrane region" description="Helical" evidence="5">
    <location>
        <begin position="2142"/>
        <end position="2164"/>
    </location>
</feature>
<dbReference type="InterPro" id="IPR045851">
    <property type="entry name" value="AMP-bd_C_sf"/>
</dbReference>
<dbReference type="InterPro" id="IPR020806">
    <property type="entry name" value="PKS_PP-bd"/>
</dbReference>
<gene>
    <name evidence="7" type="ORF">ACFY05_24765</name>
</gene>
<dbReference type="InterPro" id="IPR000873">
    <property type="entry name" value="AMP-dep_synth/lig_dom"/>
</dbReference>
<reference evidence="7 8" key="1">
    <citation type="submission" date="2024-10" db="EMBL/GenBank/DDBJ databases">
        <title>The Natural Products Discovery Center: Release of the First 8490 Sequenced Strains for Exploring Actinobacteria Biosynthetic Diversity.</title>
        <authorList>
            <person name="Kalkreuter E."/>
            <person name="Kautsar S.A."/>
            <person name="Yang D."/>
            <person name="Bader C.D."/>
            <person name="Teijaro C.N."/>
            <person name="Fluegel L."/>
            <person name="Davis C.M."/>
            <person name="Simpson J.R."/>
            <person name="Lauterbach L."/>
            <person name="Steele A.D."/>
            <person name="Gui C."/>
            <person name="Meng S."/>
            <person name="Li G."/>
            <person name="Viehrig K."/>
            <person name="Ye F."/>
            <person name="Su P."/>
            <person name="Kiefer A.F."/>
            <person name="Nichols A."/>
            <person name="Cepeda A.J."/>
            <person name="Yan W."/>
            <person name="Fan B."/>
            <person name="Jiang Y."/>
            <person name="Adhikari A."/>
            <person name="Zheng C.-J."/>
            <person name="Schuster L."/>
            <person name="Cowan T.M."/>
            <person name="Smanski M.J."/>
            <person name="Chevrette M.G."/>
            <person name="De Carvalho L.P.S."/>
            <person name="Shen B."/>
        </authorList>
    </citation>
    <scope>NUCLEOTIDE SEQUENCE [LARGE SCALE GENOMIC DNA]</scope>
    <source>
        <strain evidence="7 8">NPDC001281</strain>
    </source>
</reference>
<feature type="transmembrane region" description="Helical" evidence="5">
    <location>
        <begin position="1934"/>
        <end position="1953"/>
    </location>
</feature>
<dbReference type="InterPro" id="IPR029058">
    <property type="entry name" value="AB_hydrolase_fold"/>
</dbReference>
<dbReference type="InterPro" id="IPR036259">
    <property type="entry name" value="MFS_trans_sf"/>
</dbReference>
<feature type="region of interest" description="Disordered" evidence="4">
    <location>
        <begin position="1745"/>
        <end position="1767"/>
    </location>
</feature>
<keyword evidence="5" id="KW-0472">Membrane</keyword>
<feature type="transmembrane region" description="Helical" evidence="5">
    <location>
        <begin position="1811"/>
        <end position="1829"/>
    </location>
</feature>
<dbReference type="InterPro" id="IPR009081">
    <property type="entry name" value="PP-bd_ACP"/>
</dbReference>
<dbReference type="Pfam" id="PF07690">
    <property type="entry name" value="MFS_1"/>
    <property type="match status" value="1"/>
</dbReference>
<dbReference type="Pfam" id="PF00668">
    <property type="entry name" value="Condensation"/>
    <property type="match status" value="1"/>
</dbReference>
<evidence type="ECO:0000256" key="3">
    <source>
        <dbReference type="ARBA" id="ARBA00022553"/>
    </source>
</evidence>
<dbReference type="EMBL" id="JBIAXI010000015">
    <property type="protein sequence ID" value="MFF4776072.1"/>
    <property type="molecule type" value="Genomic_DNA"/>
</dbReference>
<dbReference type="Gene3D" id="3.30.559.10">
    <property type="entry name" value="Chloramphenicol acetyltransferase-like domain"/>
    <property type="match status" value="1"/>
</dbReference>
<dbReference type="Gene3D" id="1.20.1250.20">
    <property type="entry name" value="MFS general substrate transporter like domains"/>
    <property type="match status" value="1"/>
</dbReference>
<dbReference type="InterPro" id="IPR001242">
    <property type="entry name" value="Condensation_dom"/>
</dbReference>
<dbReference type="Pfam" id="PF13193">
    <property type="entry name" value="AMP-binding_C"/>
    <property type="match status" value="2"/>
</dbReference>
<dbReference type="RefSeq" id="WP_387344418.1">
    <property type="nucleotide sequence ID" value="NZ_JBIAXI010000015.1"/>
</dbReference>
<dbReference type="Pfam" id="PF00550">
    <property type="entry name" value="PP-binding"/>
    <property type="match status" value="2"/>
</dbReference>
<dbReference type="InterPro" id="IPR001031">
    <property type="entry name" value="Thioesterase"/>
</dbReference>
<name>A0ABW6VBW5_MICFU</name>
<evidence type="ECO:0000256" key="4">
    <source>
        <dbReference type="SAM" id="MobiDB-lite"/>
    </source>
</evidence>
<dbReference type="SUPFAM" id="SSF52777">
    <property type="entry name" value="CoA-dependent acyltransferases"/>
    <property type="match status" value="2"/>
</dbReference>
<feature type="domain" description="Carrier" evidence="6">
    <location>
        <begin position="1405"/>
        <end position="1476"/>
    </location>
</feature>
<dbReference type="InterPro" id="IPR010071">
    <property type="entry name" value="AA_adenyl_dom"/>
</dbReference>
<dbReference type="SUPFAM" id="SSF47336">
    <property type="entry name" value="ACP-like"/>
    <property type="match status" value="1"/>
</dbReference>
<dbReference type="Gene3D" id="3.30.559.30">
    <property type="entry name" value="Nonribosomal peptide synthetase, condensation domain"/>
    <property type="match status" value="1"/>
</dbReference>
<dbReference type="SUPFAM" id="SSF56801">
    <property type="entry name" value="Acetyl-CoA synthetase-like"/>
    <property type="match status" value="2"/>
</dbReference>
<dbReference type="InterPro" id="IPR011701">
    <property type="entry name" value="MFS"/>
</dbReference>
<comment type="cofactor">
    <cofactor evidence="1">
        <name>pantetheine 4'-phosphate</name>
        <dbReference type="ChEBI" id="CHEBI:47942"/>
    </cofactor>
</comment>
<evidence type="ECO:0000256" key="2">
    <source>
        <dbReference type="ARBA" id="ARBA00022450"/>
    </source>
</evidence>
<dbReference type="PANTHER" id="PTHR45527:SF1">
    <property type="entry name" value="FATTY ACID SYNTHASE"/>
    <property type="match status" value="1"/>
</dbReference>
<dbReference type="PROSITE" id="PS50075">
    <property type="entry name" value="CARRIER"/>
    <property type="match status" value="2"/>
</dbReference>
<dbReference type="CDD" id="cd05930">
    <property type="entry name" value="A_NRPS"/>
    <property type="match status" value="2"/>
</dbReference>
<keyword evidence="2" id="KW-0596">Phosphopantetheine</keyword>
<dbReference type="Pfam" id="PF00975">
    <property type="entry name" value="Thioesterase"/>
    <property type="match status" value="1"/>
</dbReference>
<proteinExistence type="predicted"/>
<dbReference type="NCBIfam" id="TIGR01733">
    <property type="entry name" value="AA-adenyl-dom"/>
    <property type="match status" value="1"/>
</dbReference>
<feature type="domain" description="Carrier" evidence="6">
    <location>
        <begin position="363"/>
        <end position="448"/>
    </location>
</feature>
<dbReference type="SMART" id="SM00823">
    <property type="entry name" value="PKS_PP"/>
    <property type="match status" value="2"/>
</dbReference>
<dbReference type="InterPro" id="IPR036736">
    <property type="entry name" value="ACP-like_sf"/>
</dbReference>
<keyword evidence="3" id="KW-0597">Phosphoprotein</keyword>
<dbReference type="Gene3D" id="1.10.1200.10">
    <property type="entry name" value="ACP-like"/>
    <property type="match status" value="2"/>
</dbReference>
<dbReference type="CDD" id="cd19531">
    <property type="entry name" value="LCL_NRPS-like"/>
    <property type="match status" value="1"/>
</dbReference>
<dbReference type="Gene3D" id="3.40.50.12780">
    <property type="entry name" value="N-terminal domain of ligase-like"/>
    <property type="match status" value="2"/>
</dbReference>
<feature type="transmembrane region" description="Helical" evidence="5">
    <location>
        <begin position="2052"/>
        <end position="2081"/>
    </location>
</feature>
<feature type="transmembrane region" description="Helical" evidence="5">
    <location>
        <begin position="1984"/>
        <end position="2006"/>
    </location>
</feature>
<evidence type="ECO:0000313" key="7">
    <source>
        <dbReference type="EMBL" id="MFF4776072.1"/>
    </source>
</evidence>
<comment type="caution">
    <text evidence="7">The sequence shown here is derived from an EMBL/GenBank/DDBJ whole genome shotgun (WGS) entry which is preliminary data.</text>
</comment>
<dbReference type="InterPro" id="IPR042099">
    <property type="entry name" value="ANL_N_sf"/>
</dbReference>
<dbReference type="PANTHER" id="PTHR45527">
    <property type="entry name" value="NONRIBOSOMAL PEPTIDE SYNTHETASE"/>
    <property type="match status" value="1"/>
</dbReference>
<accession>A0ABW6VBW5</accession>
<evidence type="ECO:0000313" key="8">
    <source>
        <dbReference type="Proteomes" id="UP001602119"/>
    </source>
</evidence>
<dbReference type="InterPro" id="IPR025110">
    <property type="entry name" value="AMP-bd_C"/>
</dbReference>
<keyword evidence="5" id="KW-1133">Transmembrane helix</keyword>
<dbReference type="InterPro" id="IPR023213">
    <property type="entry name" value="CAT-like_dom_sf"/>
</dbReference>
<feature type="transmembrane region" description="Helical" evidence="5">
    <location>
        <begin position="1867"/>
        <end position="1885"/>
    </location>
</feature>
<feature type="transmembrane region" description="Helical" evidence="5">
    <location>
        <begin position="2018"/>
        <end position="2040"/>
    </location>
</feature>
<organism evidence="7 8">
    <name type="scientific">Microtetraspora fusca</name>
    <dbReference type="NCBI Taxonomy" id="1997"/>
    <lineage>
        <taxon>Bacteria</taxon>
        <taxon>Bacillati</taxon>
        <taxon>Actinomycetota</taxon>
        <taxon>Actinomycetes</taxon>
        <taxon>Streptosporangiales</taxon>
        <taxon>Streptosporangiaceae</taxon>
        <taxon>Microtetraspora</taxon>
    </lineage>
</organism>
<protein>
    <submittedName>
        <fullName evidence="7">Amino acid adenylation domain-containing protein</fullName>
    </submittedName>
</protein>